<dbReference type="PRINTS" id="PR00320">
    <property type="entry name" value="GPROTEINBRPT"/>
</dbReference>
<dbReference type="Pfam" id="PF00400">
    <property type="entry name" value="WD40"/>
    <property type="match status" value="4"/>
</dbReference>
<comment type="caution">
    <text evidence="4">The sequence shown here is derived from an EMBL/GenBank/DDBJ whole genome shotgun (WGS) entry which is preliminary data.</text>
</comment>
<dbReference type="SUPFAM" id="SSF81301">
    <property type="entry name" value="Nucleotidyltransferase"/>
    <property type="match status" value="1"/>
</dbReference>
<dbReference type="CDD" id="cd00200">
    <property type="entry name" value="WD40"/>
    <property type="match status" value="1"/>
</dbReference>
<evidence type="ECO:0000256" key="2">
    <source>
        <dbReference type="ARBA" id="ARBA00022737"/>
    </source>
</evidence>
<keyword evidence="1 3" id="KW-0853">WD repeat</keyword>
<dbReference type="InterPro" id="IPR001680">
    <property type="entry name" value="WD40_rpt"/>
</dbReference>
<feature type="repeat" description="WD" evidence="3">
    <location>
        <begin position="150"/>
        <end position="191"/>
    </location>
</feature>
<reference evidence="4 5" key="1">
    <citation type="journal article" date="2013" name="Curr. Biol.">
        <title>The Genome of the Foraminiferan Reticulomyxa filosa.</title>
        <authorList>
            <person name="Glockner G."/>
            <person name="Hulsmann N."/>
            <person name="Schleicher M."/>
            <person name="Noegel A.A."/>
            <person name="Eichinger L."/>
            <person name="Gallinger C."/>
            <person name="Pawlowski J."/>
            <person name="Sierra R."/>
            <person name="Euteneuer U."/>
            <person name="Pillet L."/>
            <person name="Moustafa A."/>
            <person name="Platzer M."/>
            <person name="Groth M."/>
            <person name="Szafranski K."/>
            <person name="Schliwa M."/>
        </authorList>
    </citation>
    <scope>NUCLEOTIDE SEQUENCE [LARGE SCALE GENOMIC DNA]</scope>
</reference>
<dbReference type="GO" id="GO:1990234">
    <property type="term" value="C:transferase complex"/>
    <property type="evidence" value="ECO:0007669"/>
    <property type="project" value="UniProtKB-ARBA"/>
</dbReference>
<dbReference type="AlphaFoldDB" id="X6LXS5"/>
<sequence length="321" mass="36468">MPPQVKDIKRLSEKIKHDYDGNFNRAFDVGRFTILCDNETKLRTAVEVIKKADKFNLTVSKDKDFFGRQSETHYRIHNIKLYIPKHNIYVEIQATLKQFTTLEGYTTFEGHIRSIDTIQFSPDGSKLISYFNDKKIPVWDISSGKQLFLLEGHEDNINEVQFSPDGTTIASGSSDKTIRLWDALTGKQIQILKDYSKNIRKIIFSSDGSKIMSYSDDKTIRIWDVSLGKQIQVLEGHNGSIDCIHLLPDGSKLVSCSRGKTIRLWGSDNGKIVDVTEASVVKCVWRVGIQSGLSMEDSIWKSIRGLKDEQTLLVKQRGGIF</sequence>
<gene>
    <name evidence="4" type="ORF">RFI_31460</name>
</gene>
<dbReference type="PROSITE" id="PS50082">
    <property type="entry name" value="WD_REPEATS_2"/>
    <property type="match status" value="4"/>
</dbReference>
<feature type="repeat" description="WD" evidence="3">
    <location>
        <begin position="192"/>
        <end position="233"/>
    </location>
</feature>
<evidence type="ECO:0000313" key="5">
    <source>
        <dbReference type="Proteomes" id="UP000023152"/>
    </source>
</evidence>
<evidence type="ECO:0000256" key="1">
    <source>
        <dbReference type="ARBA" id="ARBA00022574"/>
    </source>
</evidence>
<name>X6LXS5_RETFI</name>
<dbReference type="InterPro" id="IPR015943">
    <property type="entry name" value="WD40/YVTN_repeat-like_dom_sf"/>
</dbReference>
<feature type="repeat" description="WD" evidence="3">
    <location>
        <begin position="234"/>
        <end position="275"/>
    </location>
</feature>
<keyword evidence="5" id="KW-1185">Reference proteome</keyword>
<dbReference type="SMART" id="SM00320">
    <property type="entry name" value="WD40"/>
    <property type="match status" value="4"/>
</dbReference>
<proteinExistence type="predicted"/>
<dbReference type="OrthoDB" id="674604at2759"/>
<accession>X6LXS5</accession>
<dbReference type="PANTHER" id="PTHR22847">
    <property type="entry name" value="WD40 REPEAT PROTEIN"/>
    <property type="match status" value="1"/>
</dbReference>
<feature type="repeat" description="WD" evidence="3">
    <location>
        <begin position="108"/>
        <end position="149"/>
    </location>
</feature>
<evidence type="ECO:0000313" key="4">
    <source>
        <dbReference type="EMBL" id="ETO05937.1"/>
    </source>
</evidence>
<evidence type="ECO:0000256" key="3">
    <source>
        <dbReference type="PROSITE-ProRule" id="PRU00221"/>
    </source>
</evidence>
<dbReference type="Gene3D" id="2.130.10.10">
    <property type="entry name" value="YVTN repeat-like/Quinoprotein amine dehydrogenase"/>
    <property type="match status" value="1"/>
</dbReference>
<dbReference type="PROSITE" id="PS50294">
    <property type="entry name" value="WD_REPEATS_REGION"/>
    <property type="match status" value="4"/>
</dbReference>
<dbReference type="SUPFAM" id="SSF50978">
    <property type="entry name" value="WD40 repeat-like"/>
    <property type="match status" value="1"/>
</dbReference>
<organism evidence="4 5">
    <name type="scientific">Reticulomyxa filosa</name>
    <dbReference type="NCBI Taxonomy" id="46433"/>
    <lineage>
        <taxon>Eukaryota</taxon>
        <taxon>Sar</taxon>
        <taxon>Rhizaria</taxon>
        <taxon>Retaria</taxon>
        <taxon>Foraminifera</taxon>
        <taxon>Monothalamids</taxon>
        <taxon>Reticulomyxidae</taxon>
        <taxon>Reticulomyxa</taxon>
    </lineage>
</organism>
<dbReference type="EMBL" id="ASPP01027647">
    <property type="protein sequence ID" value="ETO05937.1"/>
    <property type="molecule type" value="Genomic_DNA"/>
</dbReference>
<dbReference type="Gene3D" id="3.30.460.10">
    <property type="entry name" value="Beta Polymerase, domain 2"/>
    <property type="match status" value="1"/>
</dbReference>
<protein>
    <submittedName>
        <fullName evidence="4">Uncharacterized protein</fullName>
    </submittedName>
</protein>
<dbReference type="PANTHER" id="PTHR22847:SF637">
    <property type="entry name" value="WD REPEAT DOMAIN 5B"/>
    <property type="match status" value="1"/>
</dbReference>
<dbReference type="InterPro" id="IPR020472">
    <property type="entry name" value="WD40_PAC1"/>
</dbReference>
<keyword evidence="2" id="KW-0677">Repeat</keyword>
<dbReference type="Proteomes" id="UP000023152">
    <property type="component" value="Unassembled WGS sequence"/>
</dbReference>
<dbReference type="InterPro" id="IPR043519">
    <property type="entry name" value="NT_sf"/>
</dbReference>
<dbReference type="InterPro" id="IPR036322">
    <property type="entry name" value="WD40_repeat_dom_sf"/>
</dbReference>